<evidence type="ECO:0000313" key="2">
    <source>
        <dbReference type="EMBL" id="MFB9324911.1"/>
    </source>
</evidence>
<gene>
    <name evidence="2" type="ORF">ACFFSY_03090</name>
</gene>
<dbReference type="PANTHER" id="PTHR33495:SF2">
    <property type="entry name" value="ANTI-SIGMA FACTOR ANTAGONIST TM_1081-RELATED"/>
    <property type="match status" value="1"/>
</dbReference>
<sequence length="132" mass="14758">MTKPNADQNPFTITNERQDGIQIFRLTGTIGYGNVQQAKTVLREQQIKARYYVFDLLELAWIDSTGLGMLISFAKEVRTDRPNVAIAVGGELRELFEMAKLDMVFPLYSAAAEAVNGANTDEGDRPLPLDKY</sequence>
<evidence type="ECO:0000259" key="1">
    <source>
        <dbReference type="PROSITE" id="PS50801"/>
    </source>
</evidence>
<reference evidence="2 3" key="1">
    <citation type="submission" date="2024-09" db="EMBL/GenBank/DDBJ databases">
        <authorList>
            <person name="Sun Q."/>
            <person name="Mori K."/>
        </authorList>
    </citation>
    <scope>NUCLEOTIDE SEQUENCE [LARGE SCALE GENOMIC DNA]</scope>
    <source>
        <strain evidence="2 3">TISTR 2452</strain>
    </source>
</reference>
<dbReference type="Gene3D" id="3.30.750.24">
    <property type="entry name" value="STAS domain"/>
    <property type="match status" value="1"/>
</dbReference>
<dbReference type="RefSeq" id="WP_377489736.1">
    <property type="nucleotide sequence ID" value="NZ_JBHMDO010000006.1"/>
</dbReference>
<name>A0ABV5KJY7_9BACL</name>
<feature type="domain" description="STAS" evidence="1">
    <location>
        <begin position="11"/>
        <end position="118"/>
    </location>
</feature>
<accession>A0ABV5KJY7</accession>
<dbReference type="InterPro" id="IPR002645">
    <property type="entry name" value="STAS_dom"/>
</dbReference>
<keyword evidence="3" id="KW-1185">Reference proteome</keyword>
<evidence type="ECO:0000313" key="3">
    <source>
        <dbReference type="Proteomes" id="UP001589747"/>
    </source>
</evidence>
<dbReference type="EMBL" id="JBHMDO010000006">
    <property type="protein sequence ID" value="MFB9324911.1"/>
    <property type="molecule type" value="Genomic_DNA"/>
</dbReference>
<dbReference type="Proteomes" id="UP001589747">
    <property type="component" value="Unassembled WGS sequence"/>
</dbReference>
<dbReference type="PROSITE" id="PS50801">
    <property type="entry name" value="STAS"/>
    <property type="match status" value="1"/>
</dbReference>
<protein>
    <submittedName>
        <fullName evidence="2">STAS domain-containing protein</fullName>
    </submittedName>
</protein>
<dbReference type="SUPFAM" id="SSF52091">
    <property type="entry name" value="SpoIIaa-like"/>
    <property type="match status" value="1"/>
</dbReference>
<dbReference type="InterPro" id="IPR036513">
    <property type="entry name" value="STAS_dom_sf"/>
</dbReference>
<comment type="caution">
    <text evidence="2">The sequence shown here is derived from an EMBL/GenBank/DDBJ whole genome shotgun (WGS) entry which is preliminary data.</text>
</comment>
<dbReference type="CDD" id="cd07043">
    <property type="entry name" value="STAS_anti-anti-sigma_factors"/>
    <property type="match status" value="1"/>
</dbReference>
<organism evidence="2 3">
    <name type="scientific">Paenibacillus aurantiacus</name>
    <dbReference type="NCBI Taxonomy" id="1936118"/>
    <lineage>
        <taxon>Bacteria</taxon>
        <taxon>Bacillati</taxon>
        <taxon>Bacillota</taxon>
        <taxon>Bacilli</taxon>
        <taxon>Bacillales</taxon>
        <taxon>Paenibacillaceae</taxon>
        <taxon>Paenibacillus</taxon>
    </lineage>
</organism>
<dbReference type="Pfam" id="PF01740">
    <property type="entry name" value="STAS"/>
    <property type="match status" value="1"/>
</dbReference>
<proteinExistence type="predicted"/>
<dbReference type="PANTHER" id="PTHR33495">
    <property type="entry name" value="ANTI-SIGMA FACTOR ANTAGONIST TM_1081-RELATED-RELATED"/>
    <property type="match status" value="1"/>
</dbReference>